<sequence length="307" mass="34222">MTTTFGVDLPQPALLYTPTQGVPIRVIEAPTDYITPSIQIATTIFAAAVSVLVIVLQLRRQHREAIEQHKRSVKADLQLEAYREFQSAIRPYSDASVPTATMASIRTAFAIAVDRTQAGLDQAPVIYRAPAFMGELNRYAEAAVRLIFFIERYDALLVGFDIFKIAINSAIHDIHHTNLLFQSMLIRWLPIENPEVARNPAAAPFIYRPDITANTLIEFDALAEPLQVALGRLQCWIGDLAVEVQNHLLGEYADQPVERRNAPNQSYFTVTAAPDERQRLDGLFSAMPFMQQAIAAGNHARQANQRG</sequence>
<protein>
    <submittedName>
        <fullName evidence="2">Uncharacterized protein</fullName>
    </submittedName>
</protein>
<dbReference type="AlphaFoldDB" id="A0A1A9MYX5"/>
<comment type="caution">
    <text evidence="2">The sequence shown here is derived from an EMBL/GenBank/DDBJ whole genome shotgun (WGS) entry which is preliminary data.</text>
</comment>
<evidence type="ECO:0000313" key="2">
    <source>
        <dbReference type="EMBL" id="OAJ52152.1"/>
    </source>
</evidence>
<evidence type="ECO:0000313" key="5">
    <source>
        <dbReference type="Proteomes" id="UP000078116"/>
    </source>
</evidence>
<dbReference type="Proteomes" id="UP000078116">
    <property type="component" value="Unassembled WGS sequence"/>
</dbReference>
<proteinExistence type="predicted"/>
<evidence type="ECO:0000313" key="4">
    <source>
        <dbReference type="Proteomes" id="UP000077961"/>
    </source>
</evidence>
<dbReference type="EMBL" id="LXJZ01000020">
    <property type="protein sequence ID" value="OAJ63517.1"/>
    <property type="molecule type" value="Genomic_DNA"/>
</dbReference>
<keyword evidence="1" id="KW-1133">Transmembrane helix</keyword>
<gene>
    <name evidence="3" type="ORF">A6V36_18730</name>
    <name evidence="2" type="ORF">A6V37_10910</name>
</gene>
<name>A0A1A9MYX5_9BURK</name>
<accession>A0A1A9MYX5</accession>
<keyword evidence="1" id="KW-0472">Membrane</keyword>
<dbReference type="RefSeq" id="WP_064265182.1">
    <property type="nucleotide sequence ID" value="NZ_LXJZ01000020.1"/>
</dbReference>
<dbReference type="STRING" id="1462993.A6V36_18730"/>
<keyword evidence="1" id="KW-0812">Transmembrane</keyword>
<organism evidence="2 5">
    <name type="scientific">Paraburkholderia ginsengiterrae</name>
    <dbReference type="NCBI Taxonomy" id="1462993"/>
    <lineage>
        <taxon>Bacteria</taxon>
        <taxon>Pseudomonadati</taxon>
        <taxon>Pseudomonadota</taxon>
        <taxon>Betaproteobacteria</taxon>
        <taxon>Burkholderiales</taxon>
        <taxon>Burkholderiaceae</taxon>
        <taxon>Paraburkholderia</taxon>
    </lineage>
</organism>
<keyword evidence="4" id="KW-1185">Reference proteome</keyword>
<dbReference type="Proteomes" id="UP000077961">
    <property type="component" value="Unassembled WGS sequence"/>
</dbReference>
<dbReference type="EMBL" id="LXKA01000382">
    <property type="protein sequence ID" value="OAJ52152.1"/>
    <property type="molecule type" value="Genomic_DNA"/>
</dbReference>
<feature type="transmembrane region" description="Helical" evidence="1">
    <location>
        <begin position="38"/>
        <end position="58"/>
    </location>
</feature>
<reference evidence="4 5" key="1">
    <citation type="submission" date="2016-04" db="EMBL/GenBank/DDBJ databases">
        <title>Reclassification of Paraburkholderia panaciterrae (Farh et al. 2015) Dobritsa &amp; Samadpour 2016 as a later homotypic synonym of Paraburkholderia ginsengiterrae (Farh et al. 2015) Dobritsa &amp; Samadpour 2016.</title>
        <authorList>
            <person name="Dobritsa A.P."/>
            <person name="Kutumbaka K."/>
            <person name="Samadpour M."/>
        </authorList>
    </citation>
    <scope>NUCLEOTIDE SEQUENCE [LARGE SCALE GENOMIC DNA]</scope>
    <source>
        <strain evidence="2 5">DCY85</strain>
        <strain evidence="3 4">DCY85-1</strain>
    </source>
</reference>
<evidence type="ECO:0000256" key="1">
    <source>
        <dbReference type="SAM" id="Phobius"/>
    </source>
</evidence>
<evidence type="ECO:0000313" key="3">
    <source>
        <dbReference type="EMBL" id="OAJ63517.1"/>
    </source>
</evidence>